<keyword evidence="4 6" id="KW-0175">Coiled coil</keyword>
<dbReference type="SMART" id="SM00454">
    <property type="entry name" value="SAM"/>
    <property type="match status" value="3"/>
</dbReference>
<dbReference type="GO" id="GO:0005829">
    <property type="term" value="C:cytosol"/>
    <property type="evidence" value="ECO:0007669"/>
    <property type="project" value="UniProtKB-ARBA"/>
</dbReference>
<evidence type="ECO:0000313" key="10">
    <source>
        <dbReference type="EMBL" id="NXJ69025.1"/>
    </source>
</evidence>
<dbReference type="InterPro" id="IPR037617">
    <property type="entry name" value="LIPB1/2_SAM_1"/>
</dbReference>
<dbReference type="InterPro" id="IPR013761">
    <property type="entry name" value="SAM/pointed_sf"/>
</dbReference>
<dbReference type="PROSITE" id="PS50105">
    <property type="entry name" value="SAM_DOMAIN"/>
    <property type="match status" value="3"/>
</dbReference>
<dbReference type="InterPro" id="IPR037619">
    <property type="entry name" value="LIPB1/2_SAM_3rd"/>
</dbReference>
<feature type="coiled-coil region" evidence="6">
    <location>
        <begin position="96"/>
        <end position="130"/>
    </location>
</feature>
<feature type="chain" id="PRO_5029872432" evidence="8">
    <location>
        <begin position="27"/>
        <end position="972"/>
    </location>
</feature>
<reference evidence="10 11" key="1">
    <citation type="submission" date="2019-09" db="EMBL/GenBank/DDBJ databases">
        <title>Bird 10,000 Genomes (B10K) Project - Family phase.</title>
        <authorList>
            <person name="Zhang G."/>
        </authorList>
    </citation>
    <scope>NUCLEOTIDE SEQUENCE [LARGE SCALE GENOMIC DNA]</scope>
    <source>
        <strain evidence="10">B10K-DU-006-20</strain>
        <tissue evidence="10">Mixed tissue sample</tissue>
    </source>
</reference>
<protein>
    <submittedName>
        <fullName evidence="10">LIPB2 protein</fullName>
    </submittedName>
</protein>
<dbReference type="Pfam" id="PF00536">
    <property type="entry name" value="SAM_1"/>
    <property type="match status" value="2"/>
</dbReference>
<keyword evidence="8" id="KW-0732">Signal</keyword>
<dbReference type="FunFam" id="1.10.150.50:FF:000007">
    <property type="entry name" value="Liprin-beta-1 isoform 1"/>
    <property type="match status" value="1"/>
</dbReference>
<dbReference type="CDD" id="cd09569">
    <property type="entry name" value="SAM_liprin-beta1_2_repeat3"/>
    <property type="match status" value="1"/>
</dbReference>
<dbReference type="Gene3D" id="1.10.150.50">
    <property type="entry name" value="Transcription Factor, Ets-1"/>
    <property type="match status" value="3"/>
</dbReference>
<feature type="region of interest" description="Disordered" evidence="7">
    <location>
        <begin position="486"/>
        <end position="535"/>
    </location>
</feature>
<dbReference type="CDD" id="cd09563">
    <property type="entry name" value="SAM_liprin-beta1_2_repeat1"/>
    <property type="match status" value="1"/>
</dbReference>
<dbReference type="FunFam" id="1.10.150.50:FF:000017">
    <property type="entry name" value="Liprin-beta-1 isoform 1"/>
    <property type="match status" value="1"/>
</dbReference>
<comment type="caution">
    <text evidence="10">The sequence shown here is derived from an EMBL/GenBank/DDBJ whole genome shotgun (WGS) entry which is preliminary data.</text>
</comment>
<keyword evidence="11" id="KW-1185">Reference proteome</keyword>
<dbReference type="GO" id="GO:0007528">
    <property type="term" value="P:neuromuscular junction development"/>
    <property type="evidence" value="ECO:0007669"/>
    <property type="project" value="TreeGrafter"/>
</dbReference>
<evidence type="ECO:0000259" key="9">
    <source>
        <dbReference type="PROSITE" id="PS50105"/>
    </source>
</evidence>
<sequence>IICYLQNKYLTLLSLVNLLVLGTKSATEYANGGYDIVSPAPSVYLGTFQILHLLEDLKMALEMLEDPQEKEALRNQIPGATAVCLREWFEENLSQVNHHSSNNETYQERLARLEGDKESLILQVSVLTDQVEAQGEKIRDLEICLEGHQLKLNATEEMLQQELLSRTSLETQKLDLMAEVSDLKIKLVGMEKEQSEYEEKQNKAEVNISFHESSIKDLIQLSFRMSNRRGSVKEREMVYQRDNFVRGADGACQEPWQAAALGCINSVCKGLLQELRHLKIKVEELENERNQYEWKLKATKAEIAQLQEQLALKDAEIERLQSQLSRTSSHSEVAEREEVYRRRLKEKHQEVQRLKIGMESLLAANEEKDRRIEELTLLLSQYRRVKEIMIAAHGKMSCSSISGGSEEELETTLRKWNLLNNPQGEIFKIEASSGELLPAVLSPVPHKAMEIRQDFRFLAPQKKKSSSLEDLQSEALEKYVDGKPVQPVVEQESKPLVKSSKYQTLPGKLPRPLQNGEQGTHNPGDGCGMNDNEDNSILGLRETENVDGAVVSDDLSPLSSGTDSGPQSPLSAENRKSPKGIKKIWGRIRRTQSGNFPADDLGLAEFRRGGLRATAGPRLARSKETKGQKSDYNAPFAQWSTERVCNWLEDFGLGQYVIFARQWVTSGHTLLTATPQDMEKEMGIKHPLHRKKLVLAIKSINAKQDEKSAQLDHIWVTRWLDDIGLPQYKDQFHESRVDGRMLQYLTVNDLLFLKVTSQLHHLSIKCAIHVLHVNSFNPHCLRRRPVEENNVSPSEVVQWSNHRVMEWLRSVDLAEYAPNLRGSGVHGGLIILEPRFNGDTLAMLLNIPPQKTLLRRHLTTNFNVLIGPEAQQEKREIMESAAYTPLTTTAKVRPKKLGFSHFGNLRKKKFDESTDYICPMDTNPAAANGTQKNYGGYKGLSPFTDRELDQMEHSEGTVMQIGALSQGISQLT</sequence>
<feature type="non-terminal residue" evidence="10">
    <location>
        <position position="972"/>
    </location>
</feature>
<evidence type="ECO:0000256" key="4">
    <source>
        <dbReference type="ARBA" id="ARBA00023054"/>
    </source>
</evidence>
<gene>
    <name evidence="10" type="primary">Ppfibp2</name>
    <name evidence="10" type="ORF">ROSBEN_R02678</name>
</gene>
<feature type="region of interest" description="Disordered" evidence="7">
    <location>
        <begin position="551"/>
        <end position="581"/>
    </location>
</feature>
<evidence type="ECO:0000256" key="5">
    <source>
        <dbReference type="ARBA" id="ARBA00060046"/>
    </source>
</evidence>
<dbReference type="InterPro" id="IPR058914">
    <property type="entry name" value="LIPB1/2_CC"/>
</dbReference>
<evidence type="ECO:0000256" key="2">
    <source>
        <dbReference type="ARBA" id="ARBA00022553"/>
    </source>
</evidence>
<dbReference type="EMBL" id="VXAI01000302">
    <property type="protein sequence ID" value="NXJ69025.1"/>
    <property type="molecule type" value="Genomic_DNA"/>
</dbReference>
<feature type="domain" description="SAM" evidence="9">
    <location>
        <begin position="716"/>
        <end position="774"/>
    </location>
</feature>
<feature type="domain" description="SAM" evidence="9">
    <location>
        <begin position="639"/>
        <end position="703"/>
    </location>
</feature>
<dbReference type="Pfam" id="PF07647">
    <property type="entry name" value="SAM_2"/>
    <property type="match status" value="1"/>
</dbReference>
<dbReference type="InterPro" id="IPR029515">
    <property type="entry name" value="Liprin"/>
</dbReference>
<dbReference type="SUPFAM" id="SSF47769">
    <property type="entry name" value="SAM/Pointed domain"/>
    <property type="match status" value="3"/>
</dbReference>
<organism evidence="10 11">
    <name type="scientific">Rostratula benghalensis</name>
    <name type="common">greater painted-snipe</name>
    <dbReference type="NCBI Taxonomy" id="118793"/>
    <lineage>
        <taxon>Eukaryota</taxon>
        <taxon>Metazoa</taxon>
        <taxon>Chordata</taxon>
        <taxon>Craniata</taxon>
        <taxon>Vertebrata</taxon>
        <taxon>Euteleostomi</taxon>
        <taxon>Archelosauria</taxon>
        <taxon>Archosauria</taxon>
        <taxon>Dinosauria</taxon>
        <taxon>Saurischia</taxon>
        <taxon>Theropoda</taxon>
        <taxon>Coelurosauria</taxon>
        <taxon>Aves</taxon>
        <taxon>Neognathae</taxon>
        <taxon>Neoaves</taxon>
        <taxon>Charadriiformes</taxon>
        <taxon>Rostratulidae</taxon>
        <taxon>Rostratula</taxon>
    </lineage>
</organism>
<feature type="compositionally biased region" description="Polar residues" evidence="7">
    <location>
        <begin position="557"/>
        <end position="571"/>
    </location>
</feature>
<keyword evidence="2" id="KW-0597">Phosphoprotein</keyword>
<feature type="coiled-coil region" evidence="6">
    <location>
        <begin position="268"/>
        <end position="385"/>
    </location>
</feature>
<dbReference type="InterPro" id="IPR001660">
    <property type="entry name" value="SAM"/>
</dbReference>
<evidence type="ECO:0000256" key="7">
    <source>
        <dbReference type="SAM" id="MobiDB-lite"/>
    </source>
</evidence>
<dbReference type="Proteomes" id="UP000545435">
    <property type="component" value="Unassembled WGS sequence"/>
</dbReference>
<evidence type="ECO:0000313" key="11">
    <source>
        <dbReference type="Proteomes" id="UP000545435"/>
    </source>
</evidence>
<dbReference type="PANTHER" id="PTHR12587:SF18">
    <property type="entry name" value="LIPRIN-BETA-2"/>
    <property type="match status" value="1"/>
</dbReference>
<dbReference type="Pfam" id="PF26022">
    <property type="entry name" value="CC_Liprin_beta"/>
    <property type="match status" value="1"/>
</dbReference>
<evidence type="ECO:0000256" key="1">
    <source>
        <dbReference type="ARBA" id="ARBA00007547"/>
    </source>
</evidence>
<keyword evidence="3" id="KW-0677">Repeat</keyword>
<evidence type="ECO:0000256" key="3">
    <source>
        <dbReference type="ARBA" id="ARBA00022737"/>
    </source>
</evidence>
<comment type="function">
    <text evidence="5">May regulate the disassembly of focal adhesions. Did not bind receptor-like tyrosine phosphatases type 2A.</text>
</comment>
<dbReference type="InterPro" id="IPR037618">
    <property type="entry name" value="LIPB1/2_SAM_2nd"/>
</dbReference>
<dbReference type="AlphaFoldDB" id="A0A7L0DA45"/>
<feature type="signal peptide" evidence="8">
    <location>
        <begin position="1"/>
        <end position="26"/>
    </location>
</feature>
<name>A0A7L0DA45_9CHAR</name>
<accession>A0A7L0DA45</accession>
<dbReference type="PANTHER" id="PTHR12587">
    <property type="entry name" value="LAR INTERACTING PROTEIN LIP -RELATED PROTEIN"/>
    <property type="match status" value="1"/>
</dbReference>
<evidence type="ECO:0000256" key="6">
    <source>
        <dbReference type="SAM" id="Coils"/>
    </source>
</evidence>
<comment type="similarity">
    <text evidence="1">Belongs to the liprin family. Liprin-beta subfamily.</text>
</comment>
<proteinExistence type="inferred from homology"/>
<feature type="non-terminal residue" evidence="10">
    <location>
        <position position="1"/>
    </location>
</feature>
<feature type="domain" description="SAM" evidence="9">
    <location>
        <begin position="799"/>
        <end position="830"/>
    </location>
</feature>
<dbReference type="GO" id="GO:0048786">
    <property type="term" value="C:presynaptic active zone"/>
    <property type="evidence" value="ECO:0007669"/>
    <property type="project" value="TreeGrafter"/>
</dbReference>
<feature type="coiled-coil region" evidence="6">
    <location>
        <begin position="180"/>
        <end position="207"/>
    </location>
</feature>
<dbReference type="CDD" id="cd09566">
    <property type="entry name" value="SAM_liprin-beta1_2_repeat2"/>
    <property type="match status" value="1"/>
</dbReference>
<evidence type="ECO:0000256" key="8">
    <source>
        <dbReference type="SAM" id="SignalP"/>
    </source>
</evidence>
<dbReference type="FunFam" id="1.10.150.50:FF:000005">
    <property type="entry name" value="Liprin-beta-1 isoform 1"/>
    <property type="match status" value="1"/>
</dbReference>